<keyword evidence="2" id="KW-1185">Reference proteome</keyword>
<dbReference type="AlphaFoldDB" id="A0AAD6C4M4"/>
<sequence length="60" mass="6996">MTVGRNRPTEHAYRAEEFWEDGTELPQVVRCPVPFALRTLRARNSCESHSLYFAIIAMDR</sequence>
<reference evidence="1" key="2">
    <citation type="journal article" date="2023" name="IMA Fungus">
        <title>Comparative genomic study of the Penicillium genus elucidates a diverse pangenome and 15 lateral gene transfer events.</title>
        <authorList>
            <person name="Petersen C."/>
            <person name="Sorensen T."/>
            <person name="Nielsen M.R."/>
            <person name="Sondergaard T.E."/>
            <person name="Sorensen J.L."/>
            <person name="Fitzpatrick D.A."/>
            <person name="Frisvad J.C."/>
            <person name="Nielsen K.L."/>
        </authorList>
    </citation>
    <scope>NUCLEOTIDE SEQUENCE</scope>
    <source>
        <strain evidence="1">IBT 16125</strain>
    </source>
</reference>
<dbReference type="GeneID" id="81601952"/>
<dbReference type="Proteomes" id="UP001213681">
    <property type="component" value="Unassembled WGS sequence"/>
</dbReference>
<comment type="caution">
    <text evidence="1">The sequence shown here is derived from an EMBL/GenBank/DDBJ whole genome shotgun (WGS) entry which is preliminary data.</text>
</comment>
<dbReference type="RefSeq" id="XP_056764535.1">
    <property type="nucleotide sequence ID" value="XM_056911709.1"/>
</dbReference>
<gene>
    <name evidence="1" type="ORF">N7458_008327</name>
</gene>
<protein>
    <submittedName>
        <fullName evidence="1">Uncharacterized protein</fullName>
    </submittedName>
</protein>
<organism evidence="1 2">
    <name type="scientific">Penicillium daleae</name>
    <dbReference type="NCBI Taxonomy" id="63821"/>
    <lineage>
        <taxon>Eukaryota</taxon>
        <taxon>Fungi</taxon>
        <taxon>Dikarya</taxon>
        <taxon>Ascomycota</taxon>
        <taxon>Pezizomycotina</taxon>
        <taxon>Eurotiomycetes</taxon>
        <taxon>Eurotiomycetidae</taxon>
        <taxon>Eurotiales</taxon>
        <taxon>Aspergillaceae</taxon>
        <taxon>Penicillium</taxon>
    </lineage>
</organism>
<evidence type="ECO:0000313" key="2">
    <source>
        <dbReference type="Proteomes" id="UP001213681"/>
    </source>
</evidence>
<reference evidence="1" key="1">
    <citation type="submission" date="2022-12" db="EMBL/GenBank/DDBJ databases">
        <authorList>
            <person name="Petersen C."/>
        </authorList>
    </citation>
    <scope>NUCLEOTIDE SEQUENCE</scope>
    <source>
        <strain evidence="1">IBT 16125</strain>
    </source>
</reference>
<dbReference type="EMBL" id="JAPVEA010000007">
    <property type="protein sequence ID" value="KAJ5444455.1"/>
    <property type="molecule type" value="Genomic_DNA"/>
</dbReference>
<proteinExistence type="predicted"/>
<name>A0AAD6C4M4_9EURO</name>
<evidence type="ECO:0000313" key="1">
    <source>
        <dbReference type="EMBL" id="KAJ5444455.1"/>
    </source>
</evidence>
<accession>A0AAD6C4M4</accession>